<comment type="similarity">
    <text evidence="1 7 8">Belongs to the TRAFAC class TrmE-Era-EngA-EngB-Septin-like GTPase superfamily. TrmE GTPase family.</text>
</comment>
<feature type="binding site" evidence="7">
    <location>
        <begin position="242"/>
        <end position="248"/>
    </location>
    <ligand>
        <name>GTP</name>
        <dbReference type="ChEBI" id="CHEBI:37565"/>
    </ligand>
</feature>
<reference evidence="10 11" key="1">
    <citation type="submission" date="2017-03" db="EMBL/GenBank/DDBJ databases">
        <authorList>
            <person name="Afonso C.L."/>
            <person name="Miller P.J."/>
            <person name="Scott M.A."/>
            <person name="Spackman E."/>
            <person name="Goraichik I."/>
            <person name="Dimitrov K.M."/>
            <person name="Suarez D.L."/>
            <person name="Swayne D.E."/>
        </authorList>
    </citation>
    <scope>NUCLEOTIDE SEQUENCE [LARGE SCALE GENOMIC DNA]</scope>
    <source>
        <strain evidence="10 11">CECT 8620</strain>
    </source>
</reference>
<dbReference type="InterPro" id="IPR005225">
    <property type="entry name" value="Small_GTP-bd"/>
</dbReference>
<keyword evidence="11" id="KW-1185">Reference proteome</keyword>
<name>A0A1Y5R9R7_9RHOB</name>
<dbReference type="EC" id="3.6.-.-" evidence="7"/>
<feature type="binding site" evidence="7">
    <location>
        <position position="248"/>
    </location>
    <ligand>
        <name>Mg(2+)</name>
        <dbReference type="ChEBI" id="CHEBI:18420"/>
    </ligand>
</feature>
<dbReference type="Gene3D" id="3.40.50.300">
    <property type="entry name" value="P-loop containing nucleotide triphosphate hydrolases"/>
    <property type="match status" value="1"/>
</dbReference>
<dbReference type="Proteomes" id="UP000193862">
    <property type="component" value="Unassembled WGS sequence"/>
</dbReference>
<dbReference type="InterPro" id="IPR027417">
    <property type="entry name" value="P-loop_NTPase"/>
</dbReference>
<evidence type="ECO:0000256" key="5">
    <source>
        <dbReference type="ARBA" id="ARBA00022958"/>
    </source>
</evidence>
<dbReference type="Pfam" id="PF12631">
    <property type="entry name" value="MnmE_helical"/>
    <property type="match status" value="1"/>
</dbReference>
<dbReference type="InterPro" id="IPR018948">
    <property type="entry name" value="GTP-bd_TrmE_N"/>
</dbReference>
<dbReference type="NCBIfam" id="NF003661">
    <property type="entry name" value="PRK05291.1-3"/>
    <property type="match status" value="1"/>
</dbReference>
<comment type="subunit">
    <text evidence="7">Homodimer. Heterotetramer of two MnmE and two MnmG subunits.</text>
</comment>
<evidence type="ECO:0000256" key="2">
    <source>
        <dbReference type="ARBA" id="ARBA00022694"/>
    </source>
</evidence>
<keyword evidence="7" id="KW-0963">Cytoplasm</keyword>
<feature type="binding site" evidence="7">
    <location>
        <position position="244"/>
    </location>
    <ligand>
        <name>K(+)</name>
        <dbReference type="ChEBI" id="CHEBI:29103"/>
    </ligand>
</feature>
<evidence type="ECO:0000256" key="3">
    <source>
        <dbReference type="ARBA" id="ARBA00022741"/>
    </source>
</evidence>
<dbReference type="FunFam" id="3.30.1360.120:FF:000007">
    <property type="entry name" value="tRNA modification GTPase GTPBP3, mitochondrial"/>
    <property type="match status" value="1"/>
</dbReference>
<evidence type="ECO:0000256" key="7">
    <source>
        <dbReference type="HAMAP-Rule" id="MF_00379"/>
    </source>
</evidence>
<dbReference type="InterPro" id="IPR031168">
    <property type="entry name" value="G_TrmE"/>
</dbReference>
<evidence type="ECO:0000256" key="6">
    <source>
        <dbReference type="ARBA" id="ARBA00023134"/>
    </source>
</evidence>
<dbReference type="Gene3D" id="1.20.120.430">
    <property type="entry name" value="tRNA modification GTPase MnmE domain 2"/>
    <property type="match status" value="1"/>
</dbReference>
<dbReference type="Pfam" id="PF10396">
    <property type="entry name" value="TrmE_N"/>
    <property type="match status" value="1"/>
</dbReference>
<dbReference type="NCBIfam" id="TIGR00231">
    <property type="entry name" value="small_GTP"/>
    <property type="match status" value="1"/>
</dbReference>
<feature type="domain" description="TrmE-type G" evidence="9">
    <location>
        <begin position="213"/>
        <end position="352"/>
    </location>
</feature>
<keyword evidence="7" id="KW-0479">Metal-binding</keyword>
<dbReference type="AlphaFoldDB" id="A0A1Y5R9R7"/>
<dbReference type="InterPro" id="IPR027266">
    <property type="entry name" value="TrmE/GcvT-like"/>
</dbReference>
<feature type="binding site" evidence="7">
    <location>
        <begin position="223"/>
        <end position="228"/>
    </location>
    <ligand>
        <name>GTP</name>
        <dbReference type="ChEBI" id="CHEBI:37565"/>
    </ligand>
</feature>
<comment type="subcellular location">
    <subcellularLocation>
        <location evidence="7">Cytoplasm</location>
    </subcellularLocation>
</comment>
<comment type="cofactor">
    <cofactor evidence="7">
        <name>K(+)</name>
        <dbReference type="ChEBI" id="CHEBI:29103"/>
    </cofactor>
    <text evidence="7">Binds 1 potassium ion per subunit.</text>
</comment>
<dbReference type="InterPro" id="IPR027368">
    <property type="entry name" value="MnmE_dom2"/>
</dbReference>
<sequence>MDTIYALATARGKAGVAVVRISGPLSFLVVRQLTGGLPAPRQASLRILRDPAGEPLDQALVLCFAAGASFTGEDVAELHLHGSTAVVSAVLRVLSEIDGLRSAEAGEFTRRALENGCLDLTQVEGLADLIDAETEAQRKQAHRVLSGAIGQKVESWRADLIRAAALLEVTIDFADEEVPVDVSPEVLDLLAGVMRDLEREVRGAAIAERLRDGFEVAIIGRPNAGKSTLLNAFAGRDAAITSDIAGTTRDVIEVRMALNGLPVTFLDTAGLRDTGDTIEKLGIERAIARAKNADLRLFLVLEDGLTADIEPIDDDLVIQAKCDVRETTGPAISAKTGDGIEALIVKITDILSARASGAATVTRERHRVACVSALKALEIAVTEVKLGADRIELAADEMRTAIRALESLVGRIGVETLLDEIFSSFCIGK</sequence>
<dbReference type="OrthoDB" id="9805918at2"/>
<gene>
    <name evidence="7 10" type="primary">mnmE</name>
    <name evidence="7" type="synonym">trmE</name>
    <name evidence="10" type="ORF">AQS8620_00111</name>
</gene>
<feature type="binding site" evidence="7">
    <location>
        <position position="247"/>
    </location>
    <ligand>
        <name>K(+)</name>
        <dbReference type="ChEBI" id="CHEBI:29103"/>
    </ligand>
</feature>
<evidence type="ECO:0000256" key="1">
    <source>
        <dbReference type="ARBA" id="ARBA00011043"/>
    </source>
</evidence>
<organism evidence="10 11">
    <name type="scientific">Aquimixticola soesokkakensis</name>
    <dbReference type="NCBI Taxonomy" id="1519096"/>
    <lineage>
        <taxon>Bacteria</taxon>
        <taxon>Pseudomonadati</taxon>
        <taxon>Pseudomonadota</taxon>
        <taxon>Alphaproteobacteria</taxon>
        <taxon>Rhodobacterales</taxon>
        <taxon>Paracoccaceae</taxon>
        <taxon>Aquimixticola</taxon>
    </lineage>
</organism>
<keyword evidence="4 7" id="KW-0378">Hydrolase</keyword>
<keyword evidence="5 7" id="KW-0630">Potassium</keyword>
<dbReference type="GO" id="GO:0005525">
    <property type="term" value="F:GTP binding"/>
    <property type="evidence" value="ECO:0007669"/>
    <property type="project" value="UniProtKB-UniRule"/>
</dbReference>
<dbReference type="GO" id="GO:0030488">
    <property type="term" value="P:tRNA methylation"/>
    <property type="evidence" value="ECO:0007669"/>
    <property type="project" value="TreeGrafter"/>
</dbReference>
<dbReference type="EMBL" id="FWFS01000001">
    <property type="protein sequence ID" value="SLN11706.1"/>
    <property type="molecule type" value="Genomic_DNA"/>
</dbReference>
<accession>A0A1Y5R9R7</accession>
<dbReference type="InterPro" id="IPR004520">
    <property type="entry name" value="GTPase_MnmE"/>
</dbReference>
<dbReference type="NCBIfam" id="TIGR00450">
    <property type="entry name" value="mnmE_trmE_thdF"/>
    <property type="match status" value="1"/>
</dbReference>
<keyword evidence="2 7" id="KW-0819">tRNA processing</keyword>
<protein>
    <recommendedName>
        <fullName evidence="7">tRNA modification GTPase MnmE</fullName>
        <ecNumber evidence="7">3.6.-.-</ecNumber>
    </recommendedName>
</protein>
<dbReference type="InterPro" id="IPR006073">
    <property type="entry name" value="GTP-bd"/>
</dbReference>
<dbReference type="RefSeq" id="WP_085834872.1">
    <property type="nucleotide sequence ID" value="NZ_FWFS01000001.1"/>
</dbReference>
<evidence type="ECO:0000313" key="11">
    <source>
        <dbReference type="Proteomes" id="UP000193862"/>
    </source>
</evidence>
<dbReference type="CDD" id="cd14858">
    <property type="entry name" value="TrmE_N"/>
    <property type="match status" value="1"/>
</dbReference>
<dbReference type="SUPFAM" id="SSF116878">
    <property type="entry name" value="TrmE connector domain"/>
    <property type="match status" value="1"/>
</dbReference>
<evidence type="ECO:0000256" key="4">
    <source>
        <dbReference type="ARBA" id="ARBA00022801"/>
    </source>
</evidence>
<comment type="caution">
    <text evidence="7">Lacks conserved residue(s) required for the propagation of feature annotation.</text>
</comment>
<keyword evidence="7" id="KW-0460">Magnesium</keyword>
<dbReference type="GO" id="GO:0003924">
    <property type="term" value="F:GTPase activity"/>
    <property type="evidence" value="ECO:0007669"/>
    <property type="project" value="UniProtKB-UniRule"/>
</dbReference>
<dbReference type="PROSITE" id="PS51709">
    <property type="entry name" value="G_TRME"/>
    <property type="match status" value="1"/>
</dbReference>
<evidence type="ECO:0000313" key="10">
    <source>
        <dbReference type="EMBL" id="SLN11706.1"/>
    </source>
</evidence>
<dbReference type="GO" id="GO:0005737">
    <property type="term" value="C:cytoplasm"/>
    <property type="evidence" value="ECO:0007669"/>
    <property type="project" value="UniProtKB-SubCell"/>
</dbReference>
<dbReference type="SUPFAM" id="SSF52540">
    <property type="entry name" value="P-loop containing nucleoside triphosphate hydrolases"/>
    <property type="match status" value="1"/>
</dbReference>
<feature type="binding site" evidence="7">
    <location>
        <begin position="267"/>
        <end position="270"/>
    </location>
    <ligand>
        <name>GTP</name>
        <dbReference type="ChEBI" id="CHEBI:37565"/>
    </ligand>
</feature>
<keyword evidence="3 7" id="KW-0547">Nucleotide-binding</keyword>
<proteinExistence type="inferred from homology"/>
<dbReference type="GO" id="GO:0002098">
    <property type="term" value="P:tRNA wobble uridine modification"/>
    <property type="evidence" value="ECO:0007669"/>
    <property type="project" value="TreeGrafter"/>
</dbReference>
<dbReference type="GO" id="GO:0046872">
    <property type="term" value="F:metal ion binding"/>
    <property type="evidence" value="ECO:0007669"/>
    <property type="project" value="UniProtKB-KW"/>
</dbReference>
<dbReference type="InterPro" id="IPR025867">
    <property type="entry name" value="MnmE_helical"/>
</dbReference>
<dbReference type="PANTHER" id="PTHR42714">
    <property type="entry name" value="TRNA MODIFICATION GTPASE GTPBP3"/>
    <property type="match status" value="1"/>
</dbReference>
<dbReference type="PANTHER" id="PTHR42714:SF2">
    <property type="entry name" value="TRNA MODIFICATION GTPASE GTPBP3, MITOCHONDRIAL"/>
    <property type="match status" value="1"/>
</dbReference>
<dbReference type="CDD" id="cd04164">
    <property type="entry name" value="trmE"/>
    <property type="match status" value="1"/>
</dbReference>
<dbReference type="SUPFAM" id="SSF103025">
    <property type="entry name" value="Folate-binding domain"/>
    <property type="match status" value="1"/>
</dbReference>
<comment type="function">
    <text evidence="7">Exhibits a very high intrinsic GTPase hydrolysis rate. Involved in the addition of a carboxymethylaminomethyl (cmnm) group at the wobble position (U34) of certain tRNAs, forming tRNA-cmnm(5)s(2)U34.</text>
</comment>
<evidence type="ECO:0000256" key="8">
    <source>
        <dbReference type="RuleBase" id="RU003313"/>
    </source>
</evidence>
<feature type="binding site" evidence="7">
    <location>
        <position position="242"/>
    </location>
    <ligand>
        <name>K(+)</name>
        <dbReference type="ChEBI" id="CHEBI:29103"/>
    </ligand>
</feature>
<feature type="binding site" evidence="7">
    <location>
        <position position="223"/>
    </location>
    <ligand>
        <name>K(+)</name>
        <dbReference type="ChEBI" id="CHEBI:29103"/>
    </ligand>
</feature>
<evidence type="ECO:0000259" key="9">
    <source>
        <dbReference type="PROSITE" id="PS51709"/>
    </source>
</evidence>
<keyword evidence="6 7" id="KW-0342">GTP-binding</keyword>
<feature type="binding site" evidence="7">
    <location>
        <position position="227"/>
    </location>
    <ligand>
        <name>Mg(2+)</name>
        <dbReference type="ChEBI" id="CHEBI:18420"/>
    </ligand>
</feature>
<dbReference type="Pfam" id="PF01926">
    <property type="entry name" value="MMR_HSR1"/>
    <property type="match status" value="1"/>
</dbReference>
<dbReference type="HAMAP" id="MF_00379">
    <property type="entry name" value="GTPase_MnmE"/>
    <property type="match status" value="1"/>
</dbReference>
<dbReference type="Gene3D" id="3.30.1360.120">
    <property type="entry name" value="Probable tRNA modification gtpase trme, domain 1"/>
    <property type="match status" value="1"/>
</dbReference>